<feature type="compositionally biased region" description="Polar residues" evidence="3">
    <location>
        <begin position="1394"/>
        <end position="1425"/>
    </location>
</feature>
<feature type="transmembrane region" description="Helical" evidence="4">
    <location>
        <begin position="498"/>
        <end position="518"/>
    </location>
</feature>
<feature type="compositionally biased region" description="Polar residues" evidence="3">
    <location>
        <begin position="1456"/>
        <end position="1466"/>
    </location>
</feature>
<dbReference type="InterPro" id="IPR013761">
    <property type="entry name" value="SAM/pointed_sf"/>
</dbReference>
<feature type="compositionally biased region" description="Basic and acidic residues" evidence="3">
    <location>
        <begin position="1533"/>
        <end position="1557"/>
    </location>
</feature>
<dbReference type="Pfam" id="PF00023">
    <property type="entry name" value="Ank"/>
    <property type="match status" value="2"/>
</dbReference>
<name>A0ABM4KQZ8_EQUPR</name>
<feature type="region of interest" description="Disordered" evidence="3">
    <location>
        <begin position="1455"/>
        <end position="1560"/>
    </location>
</feature>
<feature type="region of interest" description="Disordered" evidence="3">
    <location>
        <begin position="1574"/>
        <end position="1604"/>
    </location>
</feature>
<feature type="transmembrane region" description="Helical" evidence="4">
    <location>
        <begin position="525"/>
        <end position="547"/>
    </location>
</feature>
<feature type="repeat" description="ANK" evidence="2">
    <location>
        <begin position="70"/>
        <end position="102"/>
    </location>
</feature>
<dbReference type="SUPFAM" id="SSF47769">
    <property type="entry name" value="SAM/Pointed domain"/>
    <property type="match status" value="1"/>
</dbReference>
<evidence type="ECO:0000256" key="3">
    <source>
        <dbReference type="SAM" id="MobiDB-lite"/>
    </source>
</evidence>
<dbReference type="RefSeq" id="XP_070430614.1">
    <property type="nucleotide sequence ID" value="XM_070574513.1"/>
</dbReference>
<dbReference type="InterPro" id="IPR052771">
    <property type="entry name" value="Neurotrophin_sig_adaptor"/>
</dbReference>
<dbReference type="PROSITE" id="PS50088">
    <property type="entry name" value="ANK_REPEAT"/>
    <property type="match status" value="10"/>
</dbReference>
<keyword evidence="2" id="KW-0040">ANK repeat</keyword>
<proteinExistence type="predicted"/>
<feature type="repeat" description="ANK" evidence="2">
    <location>
        <begin position="203"/>
        <end position="235"/>
    </location>
</feature>
<accession>A0ABM4KQZ8</accession>
<feature type="repeat" description="ANK" evidence="2">
    <location>
        <begin position="269"/>
        <end position="301"/>
    </location>
</feature>
<dbReference type="InterPro" id="IPR011646">
    <property type="entry name" value="KAP_P-loop"/>
</dbReference>
<feature type="transmembrane region" description="Helical" evidence="4">
    <location>
        <begin position="661"/>
        <end position="681"/>
    </location>
</feature>
<dbReference type="Pfam" id="PF12796">
    <property type="entry name" value="Ank_2"/>
    <property type="match status" value="3"/>
</dbReference>
<dbReference type="PANTHER" id="PTHR24116:SF0">
    <property type="entry name" value="KINASE D-INTERACTING SUBSTRATE OF 220 KDA"/>
    <property type="match status" value="1"/>
</dbReference>
<feature type="repeat" description="ANK" evidence="2">
    <location>
        <begin position="37"/>
        <end position="69"/>
    </location>
</feature>
<dbReference type="Gene3D" id="1.25.40.20">
    <property type="entry name" value="Ankyrin repeat-containing domain"/>
    <property type="match status" value="2"/>
</dbReference>
<evidence type="ECO:0000313" key="8">
    <source>
        <dbReference type="RefSeq" id="XP_070430614.1"/>
    </source>
</evidence>
<keyword evidence="7" id="KW-1185">Reference proteome</keyword>
<feature type="repeat" description="ANK" evidence="2">
    <location>
        <begin position="103"/>
        <end position="135"/>
    </location>
</feature>
<dbReference type="Pfam" id="PF07693">
    <property type="entry name" value="KAP_NTPase"/>
    <property type="match status" value="1"/>
</dbReference>
<feature type="repeat" description="ANK" evidence="2">
    <location>
        <begin position="137"/>
        <end position="169"/>
    </location>
</feature>
<keyword evidence="8" id="KW-0808">Transferase</keyword>
<protein>
    <submittedName>
        <fullName evidence="8">Kinase D-interacting substrate of 220 kDa isoform X5</fullName>
    </submittedName>
</protein>
<dbReference type="SMART" id="SM00248">
    <property type="entry name" value="ANK"/>
    <property type="match status" value="11"/>
</dbReference>
<feature type="compositionally biased region" description="Polar residues" evidence="3">
    <location>
        <begin position="1710"/>
        <end position="1727"/>
    </location>
</feature>
<sequence>MSVLISQSVINYVEEENIPALKALLEKCKDVDERNECGQTPLMIAAEQGNLEIVKELIKNGANCNLEDLDNWTALISASKEGHVHVVEELLKYGANVEHRDMGGWTALMWACYKGRTEVVELLLSHGANPSVTGLQYSVYPIIWAAGRGHADIVHLLLQNGAKVNCSDKYGTTPLVWAARKGHLECVKHLLAMGADVDQEGANSMTALIVAVKGGYTQSVKEILKRNPNVNLTDKDGNTALMIASKEGHTEIVQDLLDAGTYVNIPDRSGDTVLIGAVRGGHVEIVRALLQKYADIDIRGQDNKTALYWAVEKGNATMVRDILQCNPDTEICTKDGETPLIKATKMRNIEVVELLLDKGAKVSAVDKKGDTPLHIAIRGRSRRLAELLLRNPKDGRLLYRPNKAGETPYNIDCSHQKSILTQIFGARHLSPTETDGDMLGYDLYSSALADILSEPTMQPPICVGLYAQWGSGKSFLLKKLEDEMKTFAGQQIEPLFQFSWLIVFLTLLLCGGLGLLFAFTVDLTLGIAVSLSFLALLYIFFIVIYFGGRREGESWNWAWVLSTRLARHIGYLELLLKLMFVNPPELPEQTTKALPVRFLFTDYNRLSSVGGETSMAEMIATLSDACEREFGFLATRLFRVFKTEDTQGKKKWKKTCCLPSFVIFLFIFGCIIAGITLLAIFRVDPKHLTVNAVLISIASVVGLAFLLNCRTWWQVLDSLLNSQRKRLHNAASKLHKLKSEGFMKVLKCEVELMARMAKTIDSFTQNQTRLVVIIDGLDACEQDKVLQMLDTVRVLFSKGPFIAIFASDPHIIIKAINQNLNSVLRDSNINGHDYMRNIVHLPVFLNSRGLSNARKFLVTSTTNGDIPCSDTAGIQEDADRRVSQNSLGEMTKLGSKTALNRRDTYRRRQMQRTVTRQMSFDLTKLLVTEDWFSDISPQTMRRLLNIVSVTGRLLRANQISFNWDRLASWINLTEQWPYRTSWLILYLEETEGIPDQMTLKTIYERISKNIPTTKDVEPLLEIDGDIRNFEVFLSSRTPVLVARDVKTFLPCTVNLDPKLREIIADVRAARDQINIGGLAYPPLPPLPLHDSHPRPPSGYSQPPSVCSSSTSFNGPFGGGVVSPQPHSSYYSGMTGPQHPFYNRPFFAPYLYTPRYYPGGSQHLISRPSVKTSLPRDQSNGLPCDSGFNKQRQGSGPASGTVSLNSMSVDAVCEKLKQVEGLDQSMLPQYCTTIKKANINGRVLAQCNIDELKKEMNMNFGDWHLFRSTVLEMRNAENQVVPEDPRLLSESTSGPVPHGEAARRSSHNELPHTELSSQAPYTLNFSFEELNTLGLDEGAPRHSNLSWQSQTRRTPSLSSLNSQDSSIEISKLTDKVQAEYRDAYREYIAQMSQLEGGTGSATISGRSSPHSTYYMGQSSSGGSIHSNLEPEKGKDSEPKQDDGRKSFLMKRGDVIDYSSSGVSTNDASPLDPITEEDEKSDQSGSKLLPVKKSSERSSLFQTDLKLKGSGLRYQKLPSDEDESGTEESDNTPLLKDDKDKKAEGKVERVSKSPEHSAEPIRTFIKAKEYLSDALLDKKDSSDSGVRSNESSPNHSLHNEAADDSQLEKANLIELEDDSHGGKRGMPHSLSGLQDPIIARMSICSEDKKSPSECSLIASSPEENWPACQKAYNLNRTPSTVTLNNNSAPANRANQNFDEMEGIRETSQVILRPGSSSNPTAIQNENLKSMTHKRSQRSSYTRLSKDSSELHAVASSDSTGFGEERESIL</sequence>
<evidence type="ECO:0000256" key="2">
    <source>
        <dbReference type="PROSITE-ProRule" id="PRU00023"/>
    </source>
</evidence>
<dbReference type="Proteomes" id="UP001652662">
    <property type="component" value="Chromosome 14"/>
</dbReference>
<dbReference type="PANTHER" id="PTHR24116">
    <property type="entry name" value="KINASE D-INTERACTING SUBSTRATE OF 220 KDA"/>
    <property type="match status" value="1"/>
</dbReference>
<dbReference type="InterPro" id="IPR057092">
    <property type="entry name" value="SAM_KIDINS220"/>
</dbReference>
<feature type="repeat" description="ANK" evidence="2">
    <location>
        <begin position="335"/>
        <end position="367"/>
    </location>
</feature>
<feature type="compositionally biased region" description="Basic and acidic residues" evidence="3">
    <location>
        <begin position="1299"/>
        <end position="1311"/>
    </location>
</feature>
<feature type="compositionally biased region" description="Low complexity" evidence="3">
    <location>
        <begin position="1355"/>
        <end position="1364"/>
    </location>
</feature>
<evidence type="ECO:0000256" key="4">
    <source>
        <dbReference type="SAM" id="Phobius"/>
    </source>
</evidence>
<keyword evidence="4" id="KW-0472">Membrane</keyword>
<organism evidence="7 8">
    <name type="scientific">Equus przewalskii</name>
    <name type="common">Przewalski's horse</name>
    <name type="synonym">Equus caballus przewalskii</name>
    <dbReference type="NCBI Taxonomy" id="9798"/>
    <lineage>
        <taxon>Eukaryota</taxon>
        <taxon>Metazoa</taxon>
        <taxon>Chordata</taxon>
        <taxon>Craniata</taxon>
        <taxon>Vertebrata</taxon>
        <taxon>Euteleostomi</taxon>
        <taxon>Mammalia</taxon>
        <taxon>Eutheria</taxon>
        <taxon>Laurasiatheria</taxon>
        <taxon>Perissodactyla</taxon>
        <taxon>Equidae</taxon>
        <taxon>Equus</taxon>
    </lineage>
</organism>
<dbReference type="GO" id="GO:0016301">
    <property type="term" value="F:kinase activity"/>
    <property type="evidence" value="ECO:0007669"/>
    <property type="project" value="UniProtKB-KW"/>
</dbReference>
<feature type="compositionally biased region" description="Polar residues" evidence="3">
    <location>
        <begin position="1187"/>
        <end position="1199"/>
    </location>
</feature>
<feature type="region of interest" description="Disordered" evidence="3">
    <location>
        <begin position="1340"/>
        <end position="1364"/>
    </location>
</feature>
<dbReference type="Gene3D" id="1.10.150.50">
    <property type="entry name" value="Transcription Factor, Ets-1"/>
    <property type="match status" value="1"/>
</dbReference>
<feature type="region of interest" description="Disordered" evidence="3">
    <location>
        <begin position="1086"/>
        <end position="1106"/>
    </location>
</feature>
<feature type="compositionally biased region" description="Polar residues" evidence="3">
    <location>
        <begin position="1168"/>
        <end position="1180"/>
    </location>
</feature>
<reference evidence="8" key="1">
    <citation type="submission" date="2025-08" db="UniProtKB">
        <authorList>
            <consortium name="RefSeq"/>
        </authorList>
    </citation>
    <scope>IDENTIFICATION</scope>
    <source>
        <tissue evidence="8">Blood</tissue>
    </source>
</reference>
<evidence type="ECO:0000259" key="5">
    <source>
        <dbReference type="Pfam" id="PF07693"/>
    </source>
</evidence>
<feature type="compositionally biased region" description="Polar residues" evidence="3">
    <location>
        <begin position="1342"/>
        <end position="1354"/>
    </location>
</feature>
<feature type="repeat" description="ANK" evidence="2">
    <location>
        <begin position="236"/>
        <end position="268"/>
    </location>
</feature>
<evidence type="ECO:0000259" key="6">
    <source>
        <dbReference type="Pfam" id="PF23307"/>
    </source>
</evidence>
<dbReference type="SUPFAM" id="SSF48403">
    <property type="entry name" value="Ankyrin repeat"/>
    <property type="match status" value="1"/>
</dbReference>
<dbReference type="PRINTS" id="PR01415">
    <property type="entry name" value="ANKYRIN"/>
</dbReference>
<feature type="domain" description="Kinase D-interacting substrate of 220 kDa-like SAM" evidence="6">
    <location>
        <begin position="1201"/>
        <end position="1285"/>
    </location>
</feature>
<feature type="region of interest" description="Disordered" evidence="3">
    <location>
        <begin position="1280"/>
        <end position="1316"/>
    </location>
</feature>
<feature type="compositionally biased region" description="Acidic residues" evidence="3">
    <location>
        <begin position="1518"/>
        <end position="1528"/>
    </location>
</feature>
<feature type="repeat" description="ANK" evidence="2">
    <location>
        <begin position="368"/>
        <end position="391"/>
    </location>
</feature>
<feature type="region of interest" description="Disordered" evidence="3">
    <location>
        <begin position="1394"/>
        <end position="1443"/>
    </location>
</feature>
<keyword evidence="8" id="KW-0418">Kinase</keyword>
<feature type="region of interest" description="Disordered" evidence="3">
    <location>
        <begin position="1166"/>
        <end position="1199"/>
    </location>
</feature>
<feature type="transmembrane region" description="Helical" evidence="4">
    <location>
        <begin position="688"/>
        <end position="707"/>
    </location>
</feature>
<dbReference type="InterPro" id="IPR036770">
    <property type="entry name" value="Ankyrin_rpt-contain_sf"/>
</dbReference>
<keyword evidence="4" id="KW-0812">Transmembrane</keyword>
<feature type="region of interest" description="Disordered" evidence="3">
    <location>
        <begin position="1710"/>
        <end position="1767"/>
    </location>
</feature>
<gene>
    <name evidence="8" type="primary">KIDINS220</name>
</gene>
<evidence type="ECO:0000256" key="1">
    <source>
        <dbReference type="ARBA" id="ARBA00025297"/>
    </source>
</evidence>
<keyword evidence="4" id="KW-1133">Transmembrane helix</keyword>
<feature type="domain" description="KAP NTPase" evidence="5">
    <location>
        <begin position="441"/>
        <end position="953"/>
    </location>
</feature>
<dbReference type="Pfam" id="PF23307">
    <property type="entry name" value="SAM_KIDINS220"/>
    <property type="match status" value="1"/>
</dbReference>
<dbReference type="InterPro" id="IPR002110">
    <property type="entry name" value="Ankyrin_rpt"/>
</dbReference>
<dbReference type="GeneID" id="103549352"/>
<feature type="repeat" description="ANK" evidence="2">
    <location>
        <begin position="170"/>
        <end position="202"/>
    </location>
</feature>
<feature type="compositionally biased region" description="Low complexity" evidence="3">
    <location>
        <begin position="1097"/>
        <end position="1106"/>
    </location>
</feature>
<evidence type="ECO:0000313" key="7">
    <source>
        <dbReference type="Proteomes" id="UP001652662"/>
    </source>
</evidence>
<dbReference type="Pfam" id="PF13637">
    <property type="entry name" value="Ank_4"/>
    <property type="match status" value="1"/>
</dbReference>
<comment type="function">
    <text evidence="1">Plays a central role during spermatogenesis by repressing transposable elements and preventing their mobilization, which is essential for the germline integrity. Acts via the piRNA metabolic process, which mediates the repression of transposable elements during meiosis by forming complexes composed of piRNAs and Piwi proteins and governs the methylation and subsequent repression of transposons. Its association with pi-bodies suggests a participation in the primary piRNAs metabolic process. Required prior to the pachytene stage to facilitate the production of multiple types of piRNAs, including those associated with repeats involved in the regulation of retrotransposons. May act by mediating protein-protein interactions during germ cell maturation.</text>
</comment>
<dbReference type="PROSITE" id="PS50297">
    <property type="entry name" value="ANK_REP_REGION"/>
    <property type="match status" value="9"/>
</dbReference>
<feature type="compositionally biased region" description="Polar residues" evidence="3">
    <location>
        <begin position="1583"/>
        <end position="1594"/>
    </location>
</feature>
<feature type="compositionally biased region" description="Basic and acidic residues" evidence="3">
    <location>
        <begin position="1427"/>
        <end position="1443"/>
    </location>
</feature>